<dbReference type="PANTHER" id="PTHR33304:SF18">
    <property type="entry name" value="CHROMATIN REGULATOR PHD FAMILY-RELATED"/>
    <property type="match status" value="1"/>
</dbReference>
<dbReference type="STRING" id="59895.A0A103XJS7"/>
<feature type="domain" description="AIPP2-like SPOC-like" evidence="7">
    <location>
        <begin position="362"/>
        <end position="490"/>
    </location>
</feature>
<dbReference type="CDD" id="cd15489">
    <property type="entry name" value="PHD_SF"/>
    <property type="match status" value="1"/>
</dbReference>
<keyword evidence="5" id="KW-0804">Transcription</keyword>
<evidence type="ECO:0000313" key="8">
    <source>
        <dbReference type="EMBL" id="KVH92025.1"/>
    </source>
</evidence>
<dbReference type="InterPro" id="IPR019786">
    <property type="entry name" value="Zinc_finger_PHD-type_CS"/>
</dbReference>
<feature type="region of interest" description="Disordered" evidence="6">
    <location>
        <begin position="215"/>
        <end position="253"/>
    </location>
</feature>
<dbReference type="EMBL" id="LEKV01004876">
    <property type="protein sequence ID" value="KVH92025.1"/>
    <property type="molecule type" value="Genomic_DNA"/>
</dbReference>
<protein>
    <submittedName>
        <fullName evidence="8">Zinc finger, FYVE/PHD-type</fullName>
    </submittedName>
</protein>
<accession>A0A103XJS7</accession>
<feature type="compositionally biased region" description="Polar residues" evidence="6">
    <location>
        <begin position="174"/>
        <end position="199"/>
    </location>
</feature>
<dbReference type="AlphaFoldDB" id="A0A103XJS7"/>
<dbReference type="Gramene" id="KVH92025">
    <property type="protein sequence ID" value="KVH92025"/>
    <property type="gene ID" value="Ccrd_005953"/>
</dbReference>
<name>A0A103XJS7_CYNCS</name>
<comment type="caution">
    <text evidence="8">The sequence shown here is derived from an EMBL/GenBank/DDBJ whole genome shotgun (WGS) entry which is preliminary data.</text>
</comment>
<feature type="compositionally biased region" description="Polar residues" evidence="6">
    <location>
        <begin position="518"/>
        <end position="533"/>
    </location>
</feature>
<dbReference type="SUPFAM" id="SSF57903">
    <property type="entry name" value="FYVE/PHD zinc finger"/>
    <property type="match status" value="1"/>
</dbReference>
<dbReference type="GO" id="GO:0034244">
    <property type="term" value="P:negative regulation of transcription elongation by RNA polymerase II"/>
    <property type="evidence" value="ECO:0007669"/>
    <property type="project" value="InterPro"/>
</dbReference>
<dbReference type="PANTHER" id="PTHR33304">
    <property type="match status" value="1"/>
</dbReference>
<dbReference type="InterPro" id="IPR013083">
    <property type="entry name" value="Znf_RING/FYVE/PHD"/>
</dbReference>
<evidence type="ECO:0000256" key="1">
    <source>
        <dbReference type="ARBA" id="ARBA00022723"/>
    </source>
</evidence>
<evidence type="ECO:0000256" key="3">
    <source>
        <dbReference type="ARBA" id="ARBA00022833"/>
    </source>
</evidence>
<sequence length="550" mass="61799">METTTSSEEVLVCQTCGDGGYTNAFVYCVKCLGFVVHRYCLDVIPRTPDEFVPWFCEDCKPAVPYQFALPKLEPSRSQKEYATSSANVKRTHGKKKQTKKRKMAPLVAGKDVVSCQEEAIKPDRQCVSPANSPVKEASVKSDSGCNQIIPCVVSRLEKDVLQKQASESSELDNNRSPPKTSAETKINVTSPVQSDSGHNQTTLCVVSRLEKGEFQKQASESAHLDKGSSKRKGHATPLAVKAKEHKTRKTVHSVEPSVCDSSCTNLTLKDNEDMIRSVEEQRCEIQQSQTDHDKLVSESSSIELTKKTKDYDGQNETVNQTEYKQEMSASKAYADTYTSTLIENNEQYIHYPPARPVLDPVWRGSFNITETDYDLFEGFVGHLSTKACYKVREEATMLPSLLCLEMQPKMALWPKSFLESQPSDEHIALYFFPGDTKNERVFERLVIDMIDEELAMRATAKNAELLIFTSTVLPQSHWRFQGNYYLWGVFRAKLKDSSSHVNQDLAVSNNSVDHDLSENSLNEVTSGEKNQASVKLFDSRSPQSPLCNYR</sequence>
<dbReference type="InterPro" id="IPR011011">
    <property type="entry name" value="Znf_FYVE_PHD"/>
</dbReference>
<proteinExistence type="predicted"/>
<dbReference type="PROSITE" id="PS01359">
    <property type="entry name" value="ZF_PHD_1"/>
    <property type="match status" value="1"/>
</dbReference>
<dbReference type="InterPro" id="IPR049914">
    <property type="entry name" value="PHD1-3/5-6"/>
</dbReference>
<feature type="compositionally biased region" description="Basic residues" evidence="6">
    <location>
        <begin position="89"/>
        <end position="103"/>
    </location>
</feature>
<evidence type="ECO:0000313" key="9">
    <source>
        <dbReference type="Proteomes" id="UP000243975"/>
    </source>
</evidence>
<dbReference type="OMA" id="SCDECHP"/>
<gene>
    <name evidence="8" type="ORF">Ccrd_005953</name>
</gene>
<evidence type="ECO:0000256" key="4">
    <source>
        <dbReference type="ARBA" id="ARBA00023015"/>
    </source>
</evidence>
<evidence type="ECO:0000256" key="2">
    <source>
        <dbReference type="ARBA" id="ARBA00022771"/>
    </source>
</evidence>
<dbReference type="Pfam" id="PF23121">
    <property type="entry name" value="SPOC_AIPP2"/>
    <property type="match status" value="1"/>
</dbReference>
<dbReference type="Gene3D" id="3.30.40.10">
    <property type="entry name" value="Zinc/RING finger domain, C3HC4 (zinc finger)"/>
    <property type="match status" value="1"/>
</dbReference>
<evidence type="ECO:0000256" key="6">
    <source>
        <dbReference type="SAM" id="MobiDB-lite"/>
    </source>
</evidence>
<keyword evidence="3" id="KW-0862">Zinc</keyword>
<feature type="region of interest" description="Disordered" evidence="6">
    <location>
        <begin position="163"/>
        <end position="199"/>
    </location>
</feature>
<dbReference type="Proteomes" id="UP000243975">
    <property type="component" value="Unassembled WGS sequence"/>
</dbReference>
<keyword evidence="1" id="KW-0479">Metal-binding</keyword>
<keyword evidence="4" id="KW-0805">Transcription regulation</keyword>
<feature type="region of interest" description="Disordered" evidence="6">
    <location>
        <begin position="78"/>
        <end position="103"/>
    </location>
</feature>
<reference evidence="8 9" key="1">
    <citation type="journal article" date="2016" name="Sci. Rep.">
        <title>The genome sequence of the outbreeding globe artichoke constructed de novo incorporating a phase-aware low-pass sequencing strategy of F1 progeny.</title>
        <authorList>
            <person name="Scaglione D."/>
            <person name="Reyes-Chin-Wo S."/>
            <person name="Acquadro A."/>
            <person name="Froenicke L."/>
            <person name="Portis E."/>
            <person name="Beitel C."/>
            <person name="Tirone M."/>
            <person name="Mauro R."/>
            <person name="Lo Monaco A."/>
            <person name="Mauromicale G."/>
            <person name="Faccioli P."/>
            <person name="Cattivelli L."/>
            <person name="Rieseberg L."/>
            <person name="Michelmore R."/>
            <person name="Lanteri S."/>
        </authorList>
    </citation>
    <scope>NUCLEOTIDE SEQUENCE [LARGE SCALE GENOMIC DNA]</scope>
    <source>
        <strain evidence="8">2C</strain>
    </source>
</reference>
<organism evidence="8 9">
    <name type="scientific">Cynara cardunculus var. scolymus</name>
    <name type="common">Globe artichoke</name>
    <name type="synonym">Cynara scolymus</name>
    <dbReference type="NCBI Taxonomy" id="59895"/>
    <lineage>
        <taxon>Eukaryota</taxon>
        <taxon>Viridiplantae</taxon>
        <taxon>Streptophyta</taxon>
        <taxon>Embryophyta</taxon>
        <taxon>Tracheophyta</taxon>
        <taxon>Spermatophyta</taxon>
        <taxon>Magnoliopsida</taxon>
        <taxon>eudicotyledons</taxon>
        <taxon>Gunneridae</taxon>
        <taxon>Pentapetalae</taxon>
        <taxon>asterids</taxon>
        <taxon>campanulids</taxon>
        <taxon>Asterales</taxon>
        <taxon>Asteraceae</taxon>
        <taxon>Carduoideae</taxon>
        <taxon>Cardueae</taxon>
        <taxon>Carduinae</taxon>
        <taxon>Cynara</taxon>
    </lineage>
</organism>
<evidence type="ECO:0000259" key="7">
    <source>
        <dbReference type="Pfam" id="PF23121"/>
    </source>
</evidence>
<dbReference type="InterPro" id="IPR056280">
    <property type="entry name" value="AIPP2-like_SPOC"/>
</dbReference>
<dbReference type="GO" id="GO:0140566">
    <property type="term" value="F:histone reader activity"/>
    <property type="evidence" value="ECO:0007669"/>
    <property type="project" value="InterPro"/>
</dbReference>
<keyword evidence="2" id="KW-0863">Zinc-finger</keyword>
<keyword evidence="9" id="KW-1185">Reference proteome</keyword>
<dbReference type="GO" id="GO:0008270">
    <property type="term" value="F:zinc ion binding"/>
    <property type="evidence" value="ECO:0007669"/>
    <property type="project" value="UniProtKB-KW"/>
</dbReference>
<evidence type="ECO:0000256" key="5">
    <source>
        <dbReference type="ARBA" id="ARBA00023163"/>
    </source>
</evidence>
<feature type="region of interest" description="Disordered" evidence="6">
    <location>
        <begin position="512"/>
        <end position="533"/>
    </location>
</feature>